<evidence type="ECO:0000313" key="2">
    <source>
        <dbReference type="Proteomes" id="UP000010816"/>
    </source>
</evidence>
<accession>L0H2N9</accession>
<dbReference type="EMBL" id="CP003051">
    <property type="protein sequence ID" value="AGA91859.1"/>
    <property type="molecule type" value="Genomic_DNA"/>
</dbReference>
<dbReference type="Proteomes" id="UP000010816">
    <property type="component" value="Chromosome"/>
</dbReference>
<dbReference type="AlphaFoldDB" id="L0H2N9"/>
<reference evidence="1 2" key="1">
    <citation type="submission" date="2011-09" db="EMBL/GenBank/DDBJ databases">
        <title>Complete sequence of chromosome of Thioflavicoccus mobilis 8321.</title>
        <authorList>
            <consortium name="US DOE Joint Genome Institute"/>
            <person name="Lucas S."/>
            <person name="Han J."/>
            <person name="Lapidus A."/>
            <person name="Cheng J.-F."/>
            <person name="Goodwin L."/>
            <person name="Pitluck S."/>
            <person name="Peters L."/>
            <person name="Ovchinnikova G."/>
            <person name="Lu M."/>
            <person name="Detter J.C."/>
            <person name="Han C."/>
            <person name="Tapia R."/>
            <person name="Land M."/>
            <person name="Hauser L."/>
            <person name="Kyrpides N."/>
            <person name="Ivanova N."/>
            <person name="Pagani I."/>
            <person name="Vogl K."/>
            <person name="Liu Z."/>
            <person name="Imhoff J."/>
            <person name="Thiel V."/>
            <person name="Frigaard N.-U."/>
            <person name="Bryant D."/>
            <person name="Woyke T."/>
        </authorList>
    </citation>
    <scope>NUCLEOTIDE SEQUENCE [LARGE SCALE GENOMIC DNA]</scope>
    <source>
        <strain evidence="1 2">8321</strain>
    </source>
</reference>
<dbReference type="STRING" id="765912.Thimo_3179"/>
<dbReference type="HOGENOM" id="CLU_2940378_0_0_6"/>
<organism evidence="1 2">
    <name type="scientific">Thioflavicoccus mobilis 8321</name>
    <dbReference type="NCBI Taxonomy" id="765912"/>
    <lineage>
        <taxon>Bacteria</taxon>
        <taxon>Pseudomonadati</taxon>
        <taxon>Pseudomonadota</taxon>
        <taxon>Gammaproteobacteria</taxon>
        <taxon>Chromatiales</taxon>
        <taxon>Chromatiaceae</taxon>
        <taxon>Thioflavicoccus</taxon>
    </lineage>
</organism>
<keyword evidence="2" id="KW-1185">Reference proteome</keyword>
<proteinExistence type="predicted"/>
<evidence type="ECO:0000313" key="1">
    <source>
        <dbReference type="EMBL" id="AGA91859.1"/>
    </source>
</evidence>
<sequence length="60" mass="6690">MRCRTYLAYDRQTGIGPAQGNEIVPMIDIMPFLRVFFMMMTRLLAGPEALAVAGLATNRV</sequence>
<dbReference type="KEGG" id="tmb:Thimo_3179"/>
<protein>
    <submittedName>
        <fullName evidence="1">Uncharacterized protein</fullName>
    </submittedName>
</protein>
<name>L0H2N9_9GAMM</name>
<gene>
    <name evidence="1" type="ORF">Thimo_3179</name>
</gene>